<dbReference type="GO" id="GO:0005524">
    <property type="term" value="F:ATP binding"/>
    <property type="evidence" value="ECO:0007669"/>
    <property type="project" value="UniProtKB-UniRule"/>
</dbReference>
<evidence type="ECO:0000256" key="11">
    <source>
        <dbReference type="ARBA" id="ARBA00022989"/>
    </source>
</evidence>
<dbReference type="InterPro" id="IPR011009">
    <property type="entry name" value="Kinase-like_dom_sf"/>
</dbReference>
<keyword evidence="13" id="KW-1015">Disulfide bond</keyword>
<evidence type="ECO:0000256" key="3">
    <source>
        <dbReference type="ARBA" id="ARBA00022536"/>
    </source>
</evidence>
<reference evidence="24" key="1">
    <citation type="submission" date="2022-02" db="EMBL/GenBank/DDBJ databases">
        <authorList>
            <person name="Henning P.M."/>
            <person name="McCubbin A.G."/>
            <person name="Shore J.S."/>
        </authorList>
    </citation>
    <scope>NUCLEOTIDE SEQUENCE</scope>
    <source>
        <strain evidence="24">F60SS</strain>
        <tissue evidence="24">Leaves</tissue>
    </source>
</reference>
<dbReference type="SUPFAM" id="SSF51110">
    <property type="entry name" value="alpha-D-mannose-specific plant lectins"/>
    <property type="match status" value="1"/>
</dbReference>
<evidence type="ECO:0000259" key="22">
    <source>
        <dbReference type="PROSITE" id="PS50011"/>
    </source>
</evidence>
<keyword evidence="9 18" id="KW-0418">Kinase</keyword>
<feature type="signal peptide" evidence="21">
    <location>
        <begin position="1"/>
        <end position="22"/>
    </location>
</feature>
<dbReference type="InterPro" id="IPR036426">
    <property type="entry name" value="Bulb-type_lectin_dom_sf"/>
</dbReference>
<keyword evidence="5 20" id="KW-0812">Transmembrane</keyword>
<feature type="domain" description="Protein kinase" evidence="22">
    <location>
        <begin position="503"/>
        <end position="778"/>
    </location>
</feature>
<dbReference type="Pfam" id="PF01453">
    <property type="entry name" value="B_lectin"/>
    <property type="match status" value="1"/>
</dbReference>
<evidence type="ECO:0000256" key="15">
    <source>
        <dbReference type="ARBA" id="ARBA00023180"/>
    </source>
</evidence>
<feature type="binding site" evidence="19">
    <location>
        <position position="534"/>
    </location>
    <ligand>
        <name>ATP</name>
        <dbReference type="ChEBI" id="CHEBI:30616"/>
    </ligand>
</feature>
<dbReference type="SMART" id="SM00108">
    <property type="entry name" value="B_lectin"/>
    <property type="match status" value="1"/>
</dbReference>
<evidence type="ECO:0000256" key="7">
    <source>
        <dbReference type="ARBA" id="ARBA00022734"/>
    </source>
</evidence>
<evidence type="ECO:0000256" key="18">
    <source>
        <dbReference type="PIRNR" id="PIRNR000641"/>
    </source>
</evidence>
<feature type="chain" id="PRO_5040152043" description="Receptor-like serine/threonine-protein kinase" evidence="21">
    <location>
        <begin position="23"/>
        <end position="801"/>
    </location>
</feature>
<dbReference type="OrthoDB" id="1930390at2759"/>
<evidence type="ECO:0000313" key="25">
    <source>
        <dbReference type="Proteomes" id="UP001141552"/>
    </source>
</evidence>
<dbReference type="EC" id="2.7.11.1" evidence="18"/>
<proteinExistence type="inferred from homology"/>
<evidence type="ECO:0000256" key="5">
    <source>
        <dbReference type="ARBA" id="ARBA00022692"/>
    </source>
</evidence>
<dbReference type="Gene3D" id="1.10.510.10">
    <property type="entry name" value="Transferase(Phosphotransferase) domain 1"/>
    <property type="match status" value="1"/>
</dbReference>
<dbReference type="PANTHER" id="PTHR47976">
    <property type="entry name" value="G-TYPE LECTIN S-RECEPTOR-LIKE SERINE/THREONINE-PROTEIN KINASE SD2-5"/>
    <property type="match status" value="1"/>
</dbReference>
<dbReference type="CDD" id="cd00028">
    <property type="entry name" value="B_lectin"/>
    <property type="match status" value="1"/>
</dbReference>
<keyword evidence="12 20" id="KW-0472">Membrane</keyword>
<dbReference type="PROSITE" id="PS50927">
    <property type="entry name" value="BULB_LECTIN"/>
    <property type="match status" value="1"/>
</dbReference>
<dbReference type="GO" id="GO:0004674">
    <property type="term" value="F:protein serine/threonine kinase activity"/>
    <property type="evidence" value="ECO:0007669"/>
    <property type="project" value="UniProtKB-KW"/>
</dbReference>
<evidence type="ECO:0000256" key="20">
    <source>
        <dbReference type="SAM" id="Phobius"/>
    </source>
</evidence>
<evidence type="ECO:0000256" key="21">
    <source>
        <dbReference type="SAM" id="SignalP"/>
    </source>
</evidence>
<dbReference type="GO" id="GO:0030246">
    <property type="term" value="F:carbohydrate binding"/>
    <property type="evidence" value="ECO:0007669"/>
    <property type="project" value="UniProtKB-KW"/>
</dbReference>
<dbReference type="SMART" id="SM00220">
    <property type="entry name" value="S_TKc"/>
    <property type="match status" value="1"/>
</dbReference>
<keyword evidence="15" id="KW-0325">Glycoprotein</keyword>
<dbReference type="InterPro" id="IPR051343">
    <property type="entry name" value="G-type_lectin_kinases/EP1-like"/>
</dbReference>
<gene>
    <name evidence="24" type="ORF">Tsubulata_041960</name>
</gene>
<dbReference type="Gene3D" id="3.30.200.20">
    <property type="entry name" value="Phosphorylase Kinase, domain 1"/>
    <property type="match status" value="1"/>
</dbReference>
<protein>
    <recommendedName>
        <fullName evidence="18">Receptor-like serine/threonine-protein kinase</fullName>
        <ecNumber evidence="18">2.7.11.1</ecNumber>
    </recommendedName>
</protein>
<evidence type="ECO:0000259" key="23">
    <source>
        <dbReference type="PROSITE" id="PS50927"/>
    </source>
</evidence>
<keyword evidence="14" id="KW-0675">Receptor</keyword>
<evidence type="ECO:0000256" key="17">
    <source>
        <dbReference type="ARBA" id="ARBA00048679"/>
    </source>
</evidence>
<evidence type="ECO:0000313" key="24">
    <source>
        <dbReference type="EMBL" id="KAJ4842545.1"/>
    </source>
</evidence>
<keyword evidence="10 18" id="KW-0067">ATP-binding</keyword>
<dbReference type="PROSITE" id="PS00107">
    <property type="entry name" value="PROTEIN_KINASE_ATP"/>
    <property type="match status" value="1"/>
</dbReference>
<evidence type="ECO:0000256" key="9">
    <source>
        <dbReference type="ARBA" id="ARBA00022777"/>
    </source>
</evidence>
<keyword evidence="25" id="KW-1185">Reference proteome</keyword>
<evidence type="ECO:0000256" key="6">
    <source>
        <dbReference type="ARBA" id="ARBA00022729"/>
    </source>
</evidence>
<dbReference type="EMBL" id="JAKUCV010002466">
    <property type="protein sequence ID" value="KAJ4842545.1"/>
    <property type="molecule type" value="Genomic_DNA"/>
</dbReference>
<dbReference type="SUPFAM" id="SSF56112">
    <property type="entry name" value="Protein kinase-like (PK-like)"/>
    <property type="match status" value="1"/>
</dbReference>
<dbReference type="Gene3D" id="2.90.10.10">
    <property type="entry name" value="Bulb-type lectin domain"/>
    <property type="match status" value="2"/>
</dbReference>
<dbReference type="Proteomes" id="UP001141552">
    <property type="component" value="Unassembled WGS sequence"/>
</dbReference>
<evidence type="ECO:0000256" key="16">
    <source>
        <dbReference type="ARBA" id="ARBA00047899"/>
    </source>
</evidence>
<dbReference type="CDD" id="cd14066">
    <property type="entry name" value="STKc_IRAK"/>
    <property type="match status" value="1"/>
</dbReference>
<reference evidence="24" key="2">
    <citation type="journal article" date="2023" name="Plants (Basel)">
        <title>Annotation of the Turnera subulata (Passifloraceae) Draft Genome Reveals the S-Locus Evolved after the Divergence of Turneroideae from Passifloroideae in a Stepwise Manner.</title>
        <authorList>
            <person name="Henning P.M."/>
            <person name="Roalson E.H."/>
            <person name="Mir W."/>
            <person name="McCubbin A.G."/>
            <person name="Shore J.S."/>
        </authorList>
    </citation>
    <scope>NUCLEOTIDE SEQUENCE</scope>
    <source>
        <strain evidence="24">F60SS</strain>
    </source>
</reference>
<keyword evidence="7" id="KW-0430">Lectin</keyword>
<dbReference type="PANTHER" id="PTHR47976:SF78">
    <property type="entry name" value="RECEPTOR-LIKE SERINE_THREONINE-PROTEIN KINASE"/>
    <property type="match status" value="1"/>
</dbReference>
<evidence type="ECO:0000256" key="13">
    <source>
        <dbReference type="ARBA" id="ARBA00023157"/>
    </source>
</evidence>
<evidence type="ECO:0000256" key="10">
    <source>
        <dbReference type="ARBA" id="ARBA00022840"/>
    </source>
</evidence>
<keyword evidence="2 18" id="KW-0723">Serine/threonine-protein kinase</keyword>
<dbReference type="AlphaFoldDB" id="A0A9Q0G351"/>
<name>A0A9Q0G351_9ROSI</name>
<organism evidence="24 25">
    <name type="scientific">Turnera subulata</name>
    <dbReference type="NCBI Taxonomy" id="218843"/>
    <lineage>
        <taxon>Eukaryota</taxon>
        <taxon>Viridiplantae</taxon>
        <taxon>Streptophyta</taxon>
        <taxon>Embryophyta</taxon>
        <taxon>Tracheophyta</taxon>
        <taxon>Spermatophyta</taxon>
        <taxon>Magnoliopsida</taxon>
        <taxon>eudicotyledons</taxon>
        <taxon>Gunneridae</taxon>
        <taxon>Pentapetalae</taxon>
        <taxon>rosids</taxon>
        <taxon>fabids</taxon>
        <taxon>Malpighiales</taxon>
        <taxon>Passifloraceae</taxon>
        <taxon>Turnera</taxon>
    </lineage>
</organism>
<keyword evidence="6 21" id="KW-0732">Signal</keyword>
<dbReference type="InterPro" id="IPR017441">
    <property type="entry name" value="Protein_kinase_ATP_BS"/>
</dbReference>
<evidence type="ECO:0000256" key="4">
    <source>
        <dbReference type="ARBA" id="ARBA00022679"/>
    </source>
</evidence>
<dbReference type="PIRSF" id="PIRSF000641">
    <property type="entry name" value="SRK"/>
    <property type="match status" value="1"/>
</dbReference>
<evidence type="ECO:0000256" key="2">
    <source>
        <dbReference type="ARBA" id="ARBA00022527"/>
    </source>
</evidence>
<keyword evidence="4 18" id="KW-0808">Transferase</keyword>
<keyword evidence="3" id="KW-0245">EGF-like domain</keyword>
<evidence type="ECO:0000256" key="12">
    <source>
        <dbReference type="ARBA" id="ARBA00023136"/>
    </source>
</evidence>
<comment type="caution">
    <text evidence="24">The sequence shown here is derived from an EMBL/GenBank/DDBJ whole genome shotgun (WGS) entry which is preliminary data.</text>
</comment>
<dbReference type="Pfam" id="PF00069">
    <property type="entry name" value="Pkinase"/>
    <property type="match status" value="1"/>
</dbReference>
<keyword evidence="8 18" id="KW-0547">Nucleotide-binding</keyword>
<evidence type="ECO:0000256" key="1">
    <source>
        <dbReference type="ARBA" id="ARBA00004479"/>
    </source>
</evidence>
<dbReference type="InterPro" id="IPR008271">
    <property type="entry name" value="Ser/Thr_kinase_AS"/>
</dbReference>
<feature type="domain" description="Bulb-type lectin" evidence="23">
    <location>
        <begin position="23"/>
        <end position="140"/>
    </location>
</feature>
<dbReference type="InterPro" id="IPR001480">
    <property type="entry name" value="Bulb-type_lectin_dom"/>
</dbReference>
<sequence length="801" mass="89447">MALSAILLLSLSLSLQPKFTMANITLSSSLTTSENSSWPSPSGDFAFGFRQLNNSNLYLLAIWFNKIPDRTIVWHGESTNPVPEGSKVELKGSGLVLQDPEGLVLWEARPNTTVSYAAMLDTGNFVLADNSSGYIWESFKNPTDTILPTQVLDLGTKLSSRLTETNFSKGKFELHFSDGNLQLFPIAWPSGFQYKPYYSSETNNVNASESGYQLVFNESRGIYIVKGNGETVQLPGWSSRNYPPDYYHRATLGFDGVFAQYSHSRNSTDEQSWFSLRFIPSNICTDIMEDMGGGACGFNSYCSIQDGRPTCHCPPEYVFLDPNNRYGGCKPTFPQGCGLDDGSADPEEVYDFRELDSLNWPLSDYERLTPYNLTQCRISCLYDCSCAVAVFSGGDSCFKKRLPLSNGRSEARDFSRVLFKVRKGVGFTPPGYSDVRAKKEKRVLLKALLGSSALVNACFLLVASALMFRMRYKRKVKKQAPSSSKSAAHLRFFTYKEVEVATKRFKEELGRGSFGIVYKGILISDSGTVLIAVKRLEKLAQAGEREFRTEVGAIGKTHHKNLVRLLGYCDQGPQRLLVYEFMSNGALANFLFTFPKPDWHHRVKIALGIARGLLYLHEECDVPIIHCDIKPQNILLDDHHGARIADFGLAKLLLSDQSGTKTVIRGTKGYVAPEWFKNVPISAKVDIYSFGVVLLEIICCRRSVNLEDVGEETAILTDWAYDCYVRGRFDLLVDNDIVAMDDQQRLQKWVSIAIWCIQEDPARRPTSKLVMAMLEGFVEVPSLTPHSFSFGSSSESKAGSY</sequence>
<feature type="transmembrane region" description="Helical" evidence="20">
    <location>
        <begin position="443"/>
        <end position="468"/>
    </location>
</feature>
<accession>A0A9Q0G351</accession>
<evidence type="ECO:0000256" key="19">
    <source>
        <dbReference type="PROSITE-ProRule" id="PRU10141"/>
    </source>
</evidence>
<dbReference type="InterPro" id="IPR000719">
    <property type="entry name" value="Prot_kinase_dom"/>
</dbReference>
<evidence type="ECO:0000256" key="14">
    <source>
        <dbReference type="ARBA" id="ARBA00023170"/>
    </source>
</evidence>
<comment type="catalytic activity">
    <reaction evidence="17 18">
        <text>L-seryl-[protein] + ATP = O-phospho-L-seryl-[protein] + ADP + H(+)</text>
        <dbReference type="Rhea" id="RHEA:17989"/>
        <dbReference type="Rhea" id="RHEA-COMP:9863"/>
        <dbReference type="Rhea" id="RHEA-COMP:11604"/>
        <dbReference type="ChEBI" id="CHEBI:15378"/>
        <dbReference type="ChEBI" id="CHEBI:29999"/>
        <dbReference type="ChEBI" id="CHEBI:30616"/>
        <dbReference type="ChEBI" id="CHEBI:83421"/>
        <dbReference type="ChEBI" id="CHEBI:456216"/>
        <dbReference type="EC" id="2.7.11.1"/>
    </reaction>
</comment>
<dbReference type="GO" id="GO:0016020">
    <property type="term" value="C:membrane"/>
    <property type="evidence" value="ECO:0007669"/>
    <property type="project" value="UniProtKB-SubCell"/>
</dbReference>
<comment type="similarity">
    <text evidence="18">Belongs to the protein kinase superfamily. Ser/Thr protein kinase family.</text>
</comment>
<dbReference type="InterPro" id="IPR024171">
    <property type="entry name" value="SRK-like_kinase"/>
</dbReference>
<dbReference type="PROSITE" id="PS50011">
    <property type="entry name" value="PROTEIN_KINASE_DOM"/>
    <property type="match status" value="1"/>
</dbReference>
<comment type="subcellular location">
    <subcellularLocation>
        <location evidence="1">Membrane</location>
        <topology evidence="1">Single-pass type I membrane protein</topology>
    </subcellularLocation>
</comment>
<evidence type="ECO:0000256" key="8">
    <source>
        <dbReference type="ARBA" id="ARBA00022741"/>
    </source>
</evidence>
<dbReference type="PROSITE" id="PS00108">
    <property type="entry name" value="PROTEIN_KINASE_ST"/>
    <property type="match status" value="1"/>
</dbReference>
<keyword evidence="11 20" id="KW-1133">Transmembrane helix</keyword>
<dbReference type="FunFam" id="1.10.510.10:FF:000237">
    <property type="entry name" value="G-type lectin S-receptor-like serine/threonine-protein kinase"/>
    <property type="match status" value="1"/>
</dbReference>
<comment type="catalytic activity">
    <reaction evidence="16 18">
        <text>L-threonyl-[protein] + ATP = O-phospho-L-threonyl-[protein] + ADP + H(+)</text>
        <dbReference type="Rhea" id="RHEA:46608"/>
        <dbReference type="Rhea" id="RHEA-COMP:11060"/>
        <dbReference type="Rhea" id="RHEA-COMP:11605"/>
        <dbReference type="ChEBI" id="CHEBI:15378"/>
        <dbReference type="ChEBI" id="CHEBI:30013"/>
        <dbReference type="ChEBI" id="CHEBI:30616"/>
        <dbReference type="ChEBI" id="CHEBI:61977"/>
        <dbReference type="ChEBI" id="CHEBI:456216"/>
        <dbReference type="EC" id="2.7.11.1"/>
    </reaction>
</comment>
<dbReference type="FunFam" id="2.90.10.10:FF:000013">
    <property type="entry name" value="G-type lectin S-receptor-like serine/threonine-protein kinase LECRK1"/>
    <property type="match status" value="1"/>
</dbReference>
<dbReference type="FunFam" id="3.30.200.20:FF:000059">
    <property type="entry name" value="S-receptor-like serine/threonine-protein kinase"/>
    <property type="match status" value="1"/>
</dbReference>